<dbReference type="RefSeq" id="WP_184566404.1">
    <property type="nucleotide sequence ID" value="NZ_BAAARS010000012.1"/>
</dbReference>
<evidence type="ECO:0000313" key="1">
    <source>
        <dbReference type="EMBL" id="MBB6080988.1"/>
    </source>
</evidence>
<dbReference type="EMBL" id="JACHGV010000015">
    <property type="protein sequence ID" value="MBB6080988.1"/>
    <property type="molecule type" value="Genomic_DNA"/>
</dbReference>
<dbReference type="Proteomes" id="UP000591537">
    <property type="component" value="Unassembled WGS sequence"/>
</dbReference>
<sequence>MRLPDLHRRLLSDALDSGHAYRLVLAGGYAIQAHELVSRTSQDLDLATDAPAGMNEITSAVAAGLEDKGWVIRIVEVAPRMARLLATDATTGASCELDILKEIFHRPPTQTDAGPTLSQDDAVGLKVRALHDRGFPRDVIDVFSARELYTIGELERLGAQHDEEFDLEELHGRLEAVDFTSDREYAAYDMSPVHIVELRAWVRHWLDDLGLRLAEPYAEDEDQDGD</sequence>
<gene>
    <name evidence="1" type="ORF">HNR57_006939</name>
</gene>
<proteinExistence type="predicted"/>
<accession>A0A7W9WL11</accession>
<organism evidence="1 2">
    <name type="scientific">Streptomyces paradoxus</name>
    <dbReference type="NCBI Taxonomy" id="66375"/>
    <lineage>
        <taxon>Bacteria</taxon>
        <taxon>Bacillati</taxon>
        <taxon>Actinomycetota</taxon>
        <taxon>Actinomycetes</taxon>
        <taxon>Kitasatosporales</taxon>
        <taxon>Streptomycetaceae</taxon>
        <taxon>Streptomyces</taxon>
    </lineage>
</organism>
<reference evidence="1 2" key="1">
    <citation type="submission" date="2020-08" db="EMBL/GenBank/DDBJ databases">
        <title>Genomic Encyclopedia of Type Strains, Phase IV (KMG-IV): sequencing the most valuable type-strain genomes for metagenomic binning, comparative biology and taxonomic classification.</title>
        <authorList>
            <person name="Goeker M."/>
        </authorList>
    </citation>
    <scope>NUCLEOTIDE SEQUENCE [LARGE SCALE GENOMIC DNA]</scope>
    <source>
        <strain evidence="1 2">DSM 43350</strain>
    </source>
</reference>
<evidence type="ECO:0008006" key="3">
    <source>
        <dbReference type="Google" id="ProtNLM"/>
    </source>
</evidence>
<comment type="caution">
    <text evidence="1">The sequence shown here is derived from an EMBL/GenBank/DDBJ whole genome shotgun (WGS) entry which is preliminary data.</text>
</comment>
<evidence type="ECO:0000313" key="2">
    <source>
        <dbReference type="Proteomes" id="UP000591537"/>
    </source>
</evidence>
<dbReference type="Pfam" id="PF08843">
    <property type="entry name" value="AbiEii"/>
    <property type="match status" value="1"/>
</dbReference>
<keyword evidence="2" id="KW-1185">Reference proteome</keyword>
<dbReference type="InterPro" id="IPR014942">
    <property type="entry name" value="AbiEii"/>
</dbReference>
<name>A0A7W9WL11_9ACTN</name>
<protein>
    <recommendedName>
        <fullName evidence="3">Nucleotidyl transferase AbiEii/AbiGii toxin family protein</fullName>
    </recommendedName>
</protein>
<dbReference type="AlphaFoldDB" id="A0A7W9WL11"/>